<feature type="compositionally biased region" description="Polar residues" evidence="1">
    <location>
        <begin position="109"/>
        <end position="118"/>
    </location>
</feature>
<gene>
    <name evidence="2" type="ORF">BS47DRAFT_868017</name>
</gene>
<feature type="region of interest" description="Disordered" evidence="1">
    <location>
        <begin position="70"/>
        <end position="131"/>
    </location>
</feature>
<sequence>MRGGDLLCPRLSSTSQRVKSPNLSIRTCALQRVCRVCHTRRLEPSGFLKDRRIECVLNALRSGLHRLEAPLSSTHSTPMPSRGFLSLRRPTVSSASPQSNHPNPGGSPSIAQPTRGPSTTPPPAYPDYINETARPGWDAALSMASMLDDIPSLPLALAGR</sequence>
<name>A0A9P6AZM6_9AGAM</name>
<keyword evidence="3" id="KW-1185">Reference proteome</keyword>
<organism evidence="2 3">
    <name type="scientific">Hydnum rufescens UP504</name>
    <dbReference type="NCBI Taxonomy" id="1448309"/>
    <lineage>
        <taxon>Eukaryota</taxon>
        <taxon>Fungi</taxon>
        <taxon>Dikarya</taxon>
        <taxon>Basidiomycota</taxon>
        <taxon>Agaricomycotina</taxon>
        <taxon>Agaricomycetes</taxon>
        <taxon>Cantharellales</taxon>
        <taxon>Hydnaceae</taxon>
        <taxon>Hydnum</taxon>
    </lineage>
</organism>
<evidence type="ECO:0000256" key="1">
    <source>
        <dbReference type="SAM" id="MobiDB-lite"/>
    </source>
</evidence>
<dbReference type="AlphaFoldDB" id="A0A9P6AZM6"/>
<accession>A0A9P6AZM6</accession>
<dbReference type="EMBL" id="MU128959">
    <property type="protein sequence ID" value="KAF9514637.1"/>
    <property type="molecule type" value="Genomic_DNA"/>
</dbReference>
<dbReference type="Proteomes" id="UP000886523">
    <property type="component" value="Unassembled WGS sequence"/>
</dbReference>
<reference evidence="2" key="1">
    <citation type="journal article" date="2020" name="Nat. Commun.">
        <title>Large-scale genome sequencing of mycorrhizal fungi provides insights into the early evolution of symbiotic traits.</title>
        <authorList>
            <person name="Miyauchi S."/>
            <person name="Kiss E."/>
            <person name="Kuo A."/>
            <person name="Drula E."/>
            <person name="Kohler A."/>
            <person name="Sanchez-Garcia M."/>
            <person name="Morin E."/>
            <person name="Andreopoulos B."/>
            <person name="Barry K.W."/>
            <person name="Bonito G."/>
            <person name="Buee M."/>
            <person name="Carver A."/>
            <person name="Chen C."/>
            <person name="Cichocki N."/>
            <person name="Clum A."/>
            <person name="Culley D."/>
            <person name="Crous P.W."/>
            <person name="Fauchery L."/>
            <person name="Girlanda M."/>
            <person name="Hayes R.D."/>
            <person name="Keri Z."/>
            <person name="LaButti K."/>
            <person name="Lipzen A."/>
            <person name="Lombard V."/>
            <person name="Magnuson J."/>
            <person name="Maillard F."/>
            <person name="Murat C."/>
            <person name="Nolan M."/>
            <person name="Ohm R.A."/>
            <person name="Pangilinan J."/>
            <person name="Pereira M.F."/>
            <person name="Perotto S."/>
            <person name="Peter M."/>
            <person name="Pfister S."/>
            <person name="Riley R."/>
            <person name="Sitrit Y."/>
            <person name="Stielow J.B."/>
            <person name="Szollosi G."/>
            <person name="Zifcakova L."/>
            <person name="Stursova M."/>
            <person name="Spatafora J.W."/>
            <person name="Tedersoo L."/>
            <person name="Vaario L.M."/>
            <person name="Yamada A."/>
            <person name="Yan M."/>
            <person name="Wang P."/>
            <person name="Xu J."/>
            <person name="Bruns T."/>
            <person name="Baldrian P."/>
            <person name="Vilgalys R."/>
            <person name="Dunand C."/>
            <person name="Henrissat B."/>
            <person name="Grigoriev I.V."/>
            <person name="Hibbett D."/>
            <person name="Nagy L.G."/>
            <person name="Martin F.M."/>
        </authorList>
    </citation>
    <scope>NUCLEOTIDE SEQUENCE</scope>
    <source>
        <strain evidence="2">UP504</strain>
    </source>
</reference>
<evidence type="ECO:0000313" key="2">
    <source>
        <dbReference type="EMBL" id="KAF9514637.1"/>
    </source>
</evidence>
<feature type="compositionally biased region" description="Polar residues" evidence="1">
    <location>
        <begin position="91"/>
        <end position="102"/>
    </location>
</feature>
<proteinExistence type="predicted"/>
<protein>
    <submittedName>
        <fullName evidence="2">Uncharacterized protein</fullName>
    </submittedName>
</protein>
<comment type="caution">
    <text evidence="2">The sequence shown here is derived from an EMBL/GenBank/DDBJ whole genome shotgun (WGS) entry which is preliminary data.</text>
</comment>
<evidence type="ECO:0000313" key="3">
    <source>
        <dbReference type="Proteomes" id="UP000886523"/>
    </source>
</evidence>